<evidence type="ECO:0000256" key="4">
    <source>
        <dbReference type="ARBA" id="ARBA00022692"/>
    </source>
</evidence>
<dbReference type="InterPro" id="IPR050545">
    <property type="entry name" value="Mycobact_MmpL"/>
</dbReference>
<feature type="domain" description="Membrane transport protein MMPL" evidence="8">
    <location>
        <begin position="78"/>
        <end position="407"/>
    </location>
</feature>
<keyword evidence="3" id="KW-1003">Cell membrane</keyword>
<evidence type="ECO:0000256" key="1">
    <source>
        <dbReference type="ARBA" id="ARBA00004651"/>
    </source>
</evidence>
<evidence type="ECO:0000259" key="8">
    <source>
        <dbReference type="Pfam" id="PF03176"/>
    </source>
</evidence>
<dbReference type="Pfam" id="PF03176">
    <property type="entry name" value="MMPL"/>
    <property type="match status" value="2"/>
</dbReference>
<dbReference type="Gene3D" id="1.20.1640.10">
    <property type="entry name" value="Multidrug efflux transporter AcrB transmembrane domain"/>
    <property type="match status" value="2"/>
</dbReference>
<dbReference type="SUPFAM" id="SSF82866">
    <property type="entry name" value="Multidrug efflux transporter AcrB transmembrane domain"/>
    <property type="match status" value="2"/>
</dbReference>
<dbReference type="InterPro" id="IPR004869">
    <property type="entry name" value="MMPL_dom"/>
</dbReference>
<keyword evidence="6 7" id="KW-0472">Membrane</keyword>
<evidence type="ECO:0000256" key="5">
    <source>
        <dbReference type="ARBA" id="ARBA00022989"/>
    </source>
</evidence>
<name>A0ABW2VSL5_9ACTN</name>
<dbReference type="PANTHER" id="PTHR33406:SF11">
    <property type="entry name" value="MEMBRANE PROTEIN SCO6666-RELATED"/>
    <property type="match status" value="1"/>
</dbReference>
<feature type="transmembrane region" description="Helical" evidence="7">
    <location>
        <begin position="578"/>
        <end position="599"/>
    </location>
</feature>
<dbReference type="PANTHER" id="PTHR33406">
    <property type="entry name" value="MEMBRANE PROTEIN MJ1562-RELATED"/>
    <property type="match status" value="1"/>
</dbReference>
<evidence type="ECO:0000256" key="7">
    <source>
        <dbReference type="SAM" id="Phobius"/>
    </source>
</evidence>
<sequence>MALFDGRELVAILCGNLTEEIAWRSSTPSMECDLTSMNRSIGFSRLRARTVLAVAALCVLLSGLVGMLTSDRLIAGGMYPASAESVRAEEDLGASFAAGTPDVILLVQPRDGKQSVRAPAVVSAGQDLSRTARHVAPVHYVSSFWDGDPALRARDGRSAAIVMKFRGDEEEVHKAVERLLPEVLGTHGPVTVTAAGSAVVEDALQEQSHRDLVRAELLTAPLVLLLLIMVFRSLLAALLPVLVGVLAVTATTALLGALTLVTPVTVFALNISTALGFGLAVDYSLFMVTRFRSELDAGADTGPALRTTMATAGRTVAYSAAAVSLSLAALLVFPTMFLRTMAYGGIIVTSLSALAALGVLPAALGLLGRRLQTGTGPRARGGNGWIKKSTDRLWSSSARLVRRAPALVAVAVTALLLALAYPFPSVSFGFPDDRALPADTAVRAASDRLREDFPQLQLPQIAVVLPGAVGGRGASADIDDYARALSRLPGVRQVEAATGSYTRADRQPSVPLTRRVYTSGSDTWLNVMLSGGRPDGDAALRSLDAVRAVPAPVSPLIGGRAALLHDTRSALADCLPTAVVWVAVAMFVLLFAFTGSVLLPLKALLLTGLSMTAALGAMVFIFQDGHLQGLVGSFTPIGTTDIMMPIMVIAVAFGLSMDYEVFLLSALRESYAVLGDNSAAIEAAVRRTAPLITSAAALIIVVFLGQASSPIVPLKIVGVGLVVTILLDVTVIRILLAPALMHLAGRANWWAPAPLARLHARYGLSEA</sequence>
<keyword evidence="4 7" id="KW-0812">Transmembrane</keyword>
<protein>
    <submittedName>
        <fullName evidence="9">MMPL family transporter</fullName>
    </submittedName>
</protein>
<comment type="similarity">
    <text evidence="2">Belongs to the resistance-nodulation-cell division (RND) (TC 2.A.6) family. MmpL subfamily.</text>
</comment>
<dbReference type="EMBL" id="JBHTEC010000001">
    <property type="protein sequence ID" value="MFD0287423.1"/>
    <property type="molecule type" value="Genomic_DNA"/>
</dbReference>
<feature type="transmembrane region" description="Helical" evidence="7">
    <location>
        <begin position="642"/>
        <end position="667"/>
    </location>
</feature>
<dbReference type="Proteomes" id="UP001596957">
    <property type="component" value="Unassembled WGS sequence"/>
</dbReference>
<feature type="transmembrane region" description="Helical" evidence="7">
    <location>
        <begin position="714"/>
        <end position="736"/>
    </location>
</feature>
<gene>
    <name evidence="9" type="ORF">ACFQZP_38315</name>
</gene>
<evidence type="ECO:0000256" key="3">
    <source>
        <dbReference type="ARBA" id="ARBA00022475"/>
    </source>
</evidence>
<feature type="transmembrane region" description="Helical" evidence="7">
    <location>
        <begin position="316"/>
        <end position="337"/>
    </location>
</feature>
<dbReference type="RefSeq" id="WP_381263319.1">
    <property type="nucleotide sequence ID" value="NZ_JBHTBI010000075.1"/>
</dbReference>
<reference evidence="10" key="1">
    <citation type="journal article" date="2019" name="Int. J. Syst. Evol. Microbiol.">
        <title>The Global Catalogue of Microorganisms (GCM) 10K type strain sequencing project: providing services to taxonomists for standard genome sequencing and annotation.</title>
        <authorList>
            <consortium name="The Broad Institute Genomics Platform"/>
            <consortium name="The Broad Institute Genome Sequencing Center for Infectious Disease"/>
            <person name="Wu L."/>
            <person name="Ma J."/>
        </authorList>
    </citation>
    <scope>NUCLEOTIDE SEQUENCE [LARGE SCALE GENOMIC DNA]</scope>
    <source>
        <strain evidence="10">CGMCC 4.7198</strain>
    </source>
</reference>
<evidence type="ECO:0000313" key="10">
    <source>
        <dbReference type="Proteomes" id="UP001596957"/>
    </source>
</evidence>
<organism evidence="9 10">
    <name type="scientific">Streptomyces lutosisoli</name>
    <dbReference type="NCBI Taxonomy" id="2665721"/>
    <lineage>
        <taxon>Bacteria</taxon>
        <taxon>Bacillati</taxon>
        <taxon>Actinomycetota</taxon>
        <taxon>Actinomycetes</taxon>
        <taxon>Kitasatosporales</taxon>
        <taxon>Streptomycetaceae</taxon>
        <taxon>Streptomyces</taxon>
    </lineage>
</organism>
<evidence type="ECO:0000313" key="9">
    <source>
        <dbReference type="EMBL" id="MFD0287423.1"/>
    </source>
</evidence>
<keyword evidence="10" id="KW-1185">Reference proteome</keyword>
<feature type="transmembrane region" description="Helical" evidence="7">
    <location>
        <begin position="404"/>
        <end position="423"/>
    </location>
</feature>
<accession>A0ABW2VSL5</accession>
<feature type="transmembrane region" description="Helical" evidence="7">
    <location>
        <begin position="688"/>
        <end position="708"/>
    </location>
</feature>
<evidence type="ECO:0000256" key="6">
    <source>
        <dbReference type="ARBA" id="ARBA00023136"/>
    </source>
</evidence>
<comment type="caution">
    <text evidence="9">The sequence shown here is derived from an EMBL/GenBank/DDBJ whole genome shotgun (WGS) entry which is preliminary data.</text>
</comment>
<feature type="transmembrane region" description="Helical" evidence="7">
    <location>
        <begin position="267"/>
        <end position="286"/>
    </location>
</feature>
<feature type="transmembrane region" description="Helical" evidence="7">
    <location>
        <begin position="604"/>
        <end position="622"/>
    </location>
</feature>
<proteinExistence type="inferred from homology"/>
<evidence type="ECO:0000256" key="2">
    <source>
        <dbReference type="ARBA" id="ARBA00010157"/>
    </source>
</evidence>
<keyword evidence="5 7" id="KW-1133">Transmembrane helix</keyword>
<feature type="transmembrane region" description="Helical" evidence="7">
    <location>
        <begin position="343"/>
        <end position="368"/>
    </location>
</feature>
<comment type="subcellular location">
    <subcellularLocation>
        <location evidence="1">Cell membrane</location>
        <topology evidence="1">Multi-pass membrane protein</topology>
    </subcellularLocation>
</comment>
<feature type="domain" description="Membrane transport protein MMPL" evidence="8">
    <location>
        <begin position="436"/>
        <end position="752"/>
    </location>
</feature>
<feature type="transmembrane region" description="Helical" evidence="7">
    <location>
        <begin position="46"/>
        <end position="68"/>
    </location>
</feature>